<dbReference type="GO" id="GO:0016020">
    <property type="term" value="C:membrane"/>
    <property type="evidence" value="ECO:0007669"/>
    <property type="project" value="UniProtKB-SubCell"/>
</dbReference>
<accession>A0AAV8XWB3</accession>
<dbReference type="Gene3D" id="1.20.1250.20">
    <property type="entry name" value="MFS general substrate transporter like domains"/>
    <property type="match status" value="1"/>
</dbReference>
<feature type="transmembrane region" description="Helical" evidence="5">
    <location>
        <begin position="171"/>
        <end position="190"/>
    </location>
</feature>
<sequence>MTKSTTDNSLDAVLAQVGDFGKYQIYIFVLVWIPTIMHSAVHVAYVFTAMDLTYRCEIPECDSNKPQYETSWLVNAVPYTDGIPEKCEMYTYNSTEINTGNCSSSNFANQETVRCSSFVYKTHEQSILQEYNLQCSDNLWKLTLVGTINSFGQFSGLFIAGSLADIYGRRVVMVWGMVLCAVCGLIRTLMPTYEWFMVLEYLDAFFSSCTYISGFVLAVELVGPKKRALTGTVACSANALGSIITATAAWNLKSWKSLIYVLYTPAFLLVSYFWIVPESIRWNIKKGRLDEAKATLRKLARVNGKEIEEKTLDQLNVTENEPAGGKGQFIQAMKSVTLFMRFITCCFCWVTCSFLFYGLSLNSVTLASGNRYLNFLLTATVEIPALFFCNFCLSYFGRRRSMCIFFFITGASCTAFIFIPSGISGNGGWRHRHILLLPDETVVSLSAYLIGKFGATAAFTGIYVYTSEMFPTATRQSFMGACSTFSRLGIMVAPQMPLLANIWNPLPIVCFSVMALIACGLTLFLPETLNVKLPDTIAEAESMSKLLKK</sequence>
<evidence type="ECO:0000313" key="8">
    <source>
        <dbReference type="Proteomes" id="UP001162162"/>
    </source>
</evidence>
<dbReference type="Pfam" id="PF00083">
    <property type="entry name" value="Sugar_tr"/>
    <property type="match status" value="1"/>
</dbReference>
<dbReference type="InterPro" id="IPR020846">
    <property type="entry name" value="MFS_dom"/>
</dbReference>
<dbReference type="EMBL" id="JAPWTK010000292">
    <property type="protein sequence ID" value="KAJ8943340.1"/>
    <property type="molecule type" value="Genomic_DNA"/>
</dbReference>
<organism evidence="7 8">
    <name type="scientific">Aromia moschata</name>
    <dbReference type="NCBI Taxonomy" id="1265417"/>
    <lineage>
        <taxon>Eukaryota</taxon>
        <taxon>Metazoa</taxon>
        <taxon>Ecdysozoa</taxon>
        <taxon>Arthropoda</taxon>
        <taxon>Hexapoda</taxon>
        <taxon>Insecta</taxon>
        <taxon>Pterygota</taxon>
        <taxon>Neoptera</taxon>
        <taxon>Endopterygota</taxon>
        <taxon>Coleoptera</taxon>
        <taxon>Polyphaga</taxon>
        <taxon>Cucujiformia</taxon>
        <taxon>Chrysomeloidea</taxon>
        <taxon>Cerambycidae</taxon>
        <taxon>Cerambycinae</taxon>
        <taxon>Callichromatini</taxon>
        <taxon>Aromia</taxon>
    </lineage>
</organism>
<dbReference type="InterPro" id="IPR005828">
    <property type="entry name" value="MFS_sugar_transport-like"/>
</dbReference>
<comment type="subcellular location">
    <subcellularLocation>
        <location evidence="1">Membrane</location>
        <topology evidence="1">Multi-pass membrane protein</topology>
    </subcellularLocation>
</comment>
<dbReference type="GO" id="GO:0022857">
    <property type="term" value="F:transmembrane transporter activity"/>
    <property type="evidence" value="ECO:0007669"/>
    <property type="project" value="InterPro"/>
</dbReference>
<gene>
    <name evidence="7" type="ORF">NQ318_000555</name>
</gene>
<dbReference type="PANTHER" id="PTHR24064">
    <property type="entry name" value="SOLUTE CARRIER FAMILY 22 MEMBER"/>
    <property type="match status" value="1"/>
</dbReference>
<keyword evidence="4 5" id="KW-0472">Membrane</keyword>
<evidence type="ECO:0000256" key="1">
    <source>
        <dbReference type="ARBA" id="ARBA00004141"/>
    </source>
</evidence>
<evidence type="ECO:0000259" key="6">
    <source>
        <dbReference type="PROSITE" id="PS50850"/>
    </source>
</evidence>
<feature type="transmembrane region" description="Helical" evidence="5">
    <location>
        <begin position="25"/>
        <end position="47"/>
    </location>
</feature>
<feature type="transmembrane region" description="Helical" evidence="5">
    <location>
        <begin position="372"/>
        <end position="396"/>
    </location>
</feature>
<dbReference type="AlphaFoldDB" id="A0AAV8XWB3"/>
<keyword evidence="3 5" id="KW-1133">Transmembrane helix</keyword>
<dbReference type="CDD" id="cd17317">
    <property type="entry name" value="MFS_SLC22"/>
    <property type="match status" value="1"/>
</dbReference>
<reference evidence="7" key="1">
    <citation type="journal article" date="2023" name="Insect Mol. Biol.">
        <title>Genome sequencing provides insights into the evolution of gene families encoding plant cell wall-degrading enzymes in longhorned beetles.</title>
        <authorList>
            <person name="Shin N.R."/>
            <person name="Okamura Y."/>
            <person name="Kirsch R."/>
            <person name="Pauchet Y."/>
        </authorList>
    </citation>
    <scope>NUCLEOTIDE SEQUENCE</scope>
    <source>
        <strain evidence="7">AMC_N1</strain>
    </source>
</reference>
<feature type="transmembrane region" description="Helical" evidence="5">
    <location>
        <begin position="443"/>
        <end position="465"/>
    </location>
</feature>
<feature type="transmembrane region" description="Helical" evidence="5">
    <location>
        <begin position="403"/>
        <end position="423"/>
    </location>
</feature>
<protein>
    <recommendedName>
        <fullName evidence="6">Major facilitator superfamily (MFS) profile domain-containing protein</fullName>
    </recommendedName>
</protein>
<dbReference type="PROSITE" id="PS50850">
    <property type="entry name" value="MFS"/>
    <property type="match status" value="1"/>
</dbReference>
<evidence type="ECO:0000256" key="5">
    <source>
        <dbReference type="SAM" id="Phobius"/>
    </source>
</evidence>
<evidence type="ECO:0000313" key="7">
    <source>
        <dbReference type="EMBL" id="KAJ8943340.1"/>
    </source>
</evidence>
<evidence type="ECO:0000256" key="3">
    <source>
        <dbReference type="ARBA" id="ARBA00022989"/>
    </source>
</evidence>
<keyword evidence="8" id="KW-1185">Reference proteome</keyword>
<dbReference type="Proteomes" id="UP001162162">
    <property type="component" value="Unassembled WGS sequence"/>
</dbReference>
<keyword evidence="2 5" id="KW-0812">Transmembrane</keyword>
<name>A0AAV8XWB3_9CUCU</name>
<feature type="domain" description="Major facilitator superfamily (MFS) profile" evidence="6">
    <location>
        <begin position="37"/>
        <end position="530"/>
    </location>
</feature>
<evidence type="ECO:0000256" key="4">
    <source>
        <dbReference type="ARBA" id="ARBA00023136"/>
    </source>
</evidence>
<feature type="transmembrane region" description="Helical" evidence="5">
    <location>
        <begin position="229"/>
        <end position="252"/>
    </location>
</feature>
<proteinExistence type="predicted"/>
<dbReference type="SUPFAM" id="SSF103473">
    <property type="entry name" value="MFS general substrate transporter"/>
    <property type="match status" value="1"/>
</dbReference>
<feature type="transmembrane region" description="Helical" evidence="5">
    <location>
        <begin position="258"/>
        <end position="276"/>
    </location>
</feature>
<evidence type="ECO:0000256" key="2">
    <source>
        <dbReference type="ARBA" id="ARBA00022692"/>
    </source>
</evidence>
<dbReference type="InterPro" id="IPR036259">
    <property type="entry name" value="MFS_trans_sf"/>
</dbReference>
<feature type="transmembrane region" description="Helical" evidence="5">
    <location>
        <begin position="338"/>
        <end position="360"/>
    </location>
</feature>
<feature type="transmembrane region" description="Helical" evidence="5">
    <location>
        <begin position="202"/>
        <end position="222"/>
    </location>
</feature>
<comment type="caution">
    <text evidence="7">The sequence shown here is derived from an EMBL/GenBank/DDBJ whole genome shotgun (WGS) entry which is preliminary data.</text>
</comment>
<feature type="transmembrane region" description="Helical" evidence="5">
    <location>
        <begin position="502"/>
        <end position="525"/>
    </location>
</feature>